<evidence type="ECO:0000256" key="3">
    <source>
        <dbReference type="ARBA" id="ARBA00022723"/>
    </source>
</evidence>
<keyword evidence="10" id="KW-1185">Reference proteome</keyword>
<feature type="domain" description="Nitrite/sulphite reductase 4Fe-4S" evidence="7">
    <location>
        <begin position="97"/>
        <end position="247"/>
    </location>
</feature>
<evidence type="ECO:0000313" key="9">
    <source>
        <dbReference type="EMBL" id="MDQ0997064.1"/>
    </source>
</evidence>
<reference evidence="9 10" key="1">
    <citation type="submission" date="2023-07" db="EMBL/GenBank/DDBJ databases">
        <title>Comparative genomics of wheat-associated soil bacteria to identify genetic determinants of phenazine resistance.</title>
        <authorList>
            <person name="Mouncey N."/>
        </authorList>
    </citation>
    <scope>NUCLEOTIDE SEQUENCE [LARGE SCALE GENOMIC DNA]</scope>
    <source>
        <strain evidence="9 10">W4I11</strain>
    </source>
</reference>
<dbReference type="EC" id="1.14.13.83" evidence="9"/>
<name>A0ABU0S8I0_9HYPH</name>
<keyword evidence="1" id="KW-0004">4Fe-4S</keyword>
<dbReference type="EMBL" id="JAUSZT010000003">
    <property type="protein sequence ID" value="MDQ0997064.1"/>
    <property type="molecule type" value="Genomic_DNA"/>
</dbReference>
<dbReference type="Gene3D" id="3.30.413.10">
    <property type="entry name" value="Sulfite Reductase Hemoprotein, domain 1"/>
    <property type="match status" value="2"/>
</dbReference>
<feature type="domain" description="Nitrite/Sulfite reductase ferredoxin-like" evidence="8">
    <location>
        <begin position="28"/>
        <end position="87"/>
    </location>
</feature>
<accession>A0ABU0S8I0</accession>
<gene>
    <name evidence="9" type="ORF">QFZ34_002246</name>
</gene>
<evidence type="ECO:0000313" key="10">
    <source>
        <dbReference type="Proteomes" id="UP001237780"/>
    </source>
</evidence>
<evidence type="ECO:0000256" key="1">
    <source>
        <dbReference type="ARBA" id="ARBA00022485"/>
    </source>
</evidence>
<protein>
    <submittedName>
        <fullName evidence="9">Precorrin-3B synthase</fullName>
        <ecNumber evidence="9">1.14.13.83</ecNumber>
    </submittedName>
</protein>
<comment type="caution">
    <text evidence="9">The sequence shown here is derived from an EMBL/GenBank/DDBJ whole genome shotgun (WGS) entry which is preliminary data.</text>
</comment>
<evidence type="ECO:0000256" key="2">
    <source>
        <dbReference type="ARBA" id="ARBA00022617"/>
    </source>
</evidence>
<sequence length="456" mass="48856">MKPVRKILVHDRRSACPGLFRMAQALDGRICRVKLTFGNLTSDQARGIARAAEEFGNGIIDITNRANVQIRGVRPDSEDALVDSLLALGLGPLTDKGDDIRNVMISPLVGQDDKKSDIRPLAMRILTELQTNPRYQTLSPKFCILIDGGEDVAMVTHPNDLWLSPINPENPASAYAFGIAGTPPVLARDQSALGLVSTERSFELVTAILDLFIEWNIANPDASRLRHMLADLGRDHFIGRVEGRFDKSLRNADLGQWRRTPPQTNGHLGIVKTSNASFQMVGAMPPLGRLNPDILRNLAAIADRYCSGALQLTPWQSVLLSGVAKDHAEDALEALRALGLTSDPLEPIATMISCSGSAGCKSALAATQSDGIRLATLLAGKSEMPQIHLTGCSKSCASPMAKPVTLVATSAGRYDIFLQATNGPSRFGKLLASNRTIEESAELIGANFGSGGPSHA</sequence>
<dbReference type="SUPFAM" id="SSF55124">
    <property type="entry name" value="Nitrite/Sulfite reductase N-terminal domain-like"/>
    <property type="match status" value="2"/>
</dbReference>
<dbReference type="SUPFAM" id="SSF56014">
    <property type="entry name" value="Nitrite and sulphite reductase 4Fe-4S domain-like"/>
    <property type="match status" value="2"/>
</dbReference>
<keyword evidence="6" id="KW-0411">Iron-sulfur</keyword>
<dbReference type="InterPro" id="IPR006067">
    <property type="entry name" value="NO2/SO3_Rdtase_4Fe4S_dom"/>
</dbReference>
<evidence type="ECO:0000256" key="6">
    <source>
        <dbReference type="ARBA" id="ARBA00023014"/>
    </source>
</evidence>
<dbReference type="InterPro" id="IPR051329">
    <property type="entry name" value="NIR_SIR_4Fe-4S"/>
</dbReference>
<dbReference type="Proteomes" id="UP001237780">
    <property type="component" value="Unassembled WGS sequence"/>
</dbReference>
<dbReference type="Gene3D" id="3.90.480.10">
    <property type="entry name" value="Sulfite Reductase Hemoprotein,Domain 2"/>
    <property type="match status" value="1"/>
</dbReference>
<keyword evidence="4 9" id="KW-0560">Oxidoreductase</keyword>
<keyword evidence="2" id="KW-0349">Heme</keyword>
<dbReference type="InterPro" id="IPR036136">
    <property type="entry name" value="Nit/Sulf_reduc_fer-like_dom_sf"/>
</dbReference>
<dbReference type="PANTHER" id="PTHR32439">
    <property type="entry name" value="FERREDOXIN--NITRITE REDUCTASE, CHLOROPLASTIC"/>
    <property type="match status" value="1"/>
</dbReference>
<dbReference type="NCBIfam" id="TIGR02435">
    <property type="entry name" value="CobG"/>
    <property type="match status" value="1"/>
</dbReference>
<keyword evidence="3" id="KW-0479">Metal-binding</keyword>
<dbReference type="InterPro" id="IPR045854">
    <property type="entry name" value="NO2/SO3_Rdtase_4Fe4S_sf"/>
</dbReference>
<dbReference type="RefSeq" id="WP_307280609.1">
    <property type="nucleotide sequence ID" value="NZ_JAUSZT010000003.1"/>
</dbReference>
<evidence type="ECO:0000256" key="4">
    <source>
        <dbReference type="ARBA" id="ARBA00023002"/>
    </source>
</evidence>
<organism evidence="9 10">
    <name type="scientific">Phyllobacterium ifriqiyense</name>
    <dbReference type="NCBI Taxonomy" id="314238"/>
    <lineage>
        <taxon>Bacteria</taxon>
        <taxon>Pseudomonadati</taxon>
        <taxon>Pseudomonadota</taxon>
        <taxon>Alphaproteobacteria</taxon>
        <taxon>Hyphomicrobiales</taxon>
        <taxon>Phyllobacteriaceae</taxon>
        <taxon>Phyllobacterium</taxon>
    </lineage>
</organism>
<dbReference type="PANTHER" id="PTHR32439:SF9">
    <property type="entry name" value="BLR3264 PROTEIN"/>
    <property type="match status" value="1"/>
</dbReference>
<keyword evidence="5" id="KW-0408">Iron</keyword>
<evidence type="ECO:0000259" key="8">
    <source>
        <dbReference type="Pfam" id="PF03460"/>
    </source>
</evidence>
<dbReference type="Pfam" id="PF03460">
    <property type="entry name" value="NIR_SIR_ferr"/>
    <property type="match status" value="2"/>
</dbReference>
<dbReference type="Pfam" id="PF01077">
    <property type="entry name" value="NIR_SIR"/>
    <property type="match status" value="1"/>
</dbReference>
<dbReference type="InterPro" id="IPR005117">
    <property type="entry name" value="NiRdtase/SiRdtase_haem-b_fer"/>
</dbReference>
<proteinExistence type="predicted"/>
<dbReference type="InterPro" id="IPR012798">
    <property type="entry name" value="Cbl_synth_CobG-like"/>
</dbReference>
<feature type="domain" description="Nitrite/Sulfite reductase ferredoxin-like" evidence="8">
    <location>
        <begin position="277"/>
        <end position="337"/>
    </location>
</feature>
<dbReference type="GO" id="GO:0043818">
    <property type="term" value="F:precorrin-3B synthase activity"/>
    <property type="evidence" value="ECO:0007669"/>
    <property type="project" value="UniProtKB-EC"/>
</dbReference>
<evidence type="ECO:0000256" key="5">
    <source>
        <dbReference type="ARBA" id="ARBA00023004"/>
    </source>
</evidence>
<evidence type="ECO:0000259" key="7">
    <source>
        <dbReference type="Pfam" id="PF01077"/>
    </source>
</evidence>